<evidence type="ECO:0000256" key="5">
    <source>
        <dbReference type="ARBA" id="ARBA00047918"/>
    </source>
</evidence>
<dbReference type="Pfam" id="PF01274">
    <property type="entry name" value="MS_TIM-barrel"/>
    <property type="match status" value="1"/>
</dbReference>
<evidence type="ECO:0000256" key="6">
    <source>
        <dbReference type="PIRSR" id="PIRSR001363-1"/>
    </source>
</evidence>
<protein>
    <recommendedName>
        <fullName evidence="1">malate synthase</fullName>
        <ecNumber evidence="1">2.3.3.9</ecNumber>
    </recommendedName>
</protein>
<dbReference type="InterPro" id="IPR001465">
    <property type="entry name" value="Malate_synthase_TIM"/>
</dbReference>
<evidence type="ECO:0000259" key="8">
    <source>
        <dbReference type="Pfam" id="PF20659"/>
    </source>
</evidence>
<evidence type="ECO:0000259" key="7">
    <source>
        <dbReference type="Pfam" id="PF01274"/>
    </source>
</evidence>
<dbReference type="FunFam" id="3.20.20.360:FF:000001">
    <property type="entry name" value="Malate synthase"/>
    <property type="match status" value="1"/>
</dbReference>
<keyword evidence="2" id="KW-0329">Glyoxylate bypass</keyword>
<dbReference type="Gene3D" id="3.20.20.360">
    <property type="entry name" value="Malate synthase, domain 3"/>
    <property type="match status" value="1"/>
</dbReference>
<dbReference type="GO" id="GO:0006097">
    <property type="term" value="P:glyoxylate cycle"/>
    <property type="evidence" value="ECO:0007669"/>
    <property type="project" value="UniProtKB-KW"/>
</dbReference>
<accession>A0A1Y1KJA7</accession>
<dbReference type="PANTHER" id="PTHR42902">
    <property type="entry name" value="MALATE SYNTHASE"/>
    <property type="match status" value="1"/>
</dbReference>
<proteinExistence type="predicted"/>
<dbReference type="EMBL" id="GEZM01084996">
    <property type="protein sequence ID" value="JAV60330.1"/>
    <property type="molecule type" value="Transcribed_RNA"/>
</dbReference>
<keyword evidence="3" id="KW-0816">Tricarboxylic acid cycle</keyword>
<organism evidence="9">
    <name type="scientific">Photinus pyralis</name>
    <name type="common">Common eastern firefly</name>
    <name type="synonym">Lampyris pyralis</name>
    <dbReference type="NCBI Taxonomy" id="7054"/>
    <lineage>
        <taxon>Eukaryota</taxon>
        <taxon>Metazoa</taxon>
        <taxon>Ecdysozoa</taxon>
        <taxon>Arthropoda</taxon>
        <taxon>Hexapoda</taxon>
        <taxon>Insecta</taxon>
        <taxon>Pterygota</taxon>
        <taxon>Neoptera</taxon>
        <taxon>Endopterygota</taxon>
        <taxon>Coleoptera</taxon>
        <taxon>Polyphaga</taxon>
        <taxon>Elateriformia</taxon>
        <taxon>Elateroidea</taxon>
        <taxon>Lampyridae</taxon>
        <taxon>Lampyrinae</taxon>
        <taxon>Photinus</taxon>
    </lineage>
</organism>
<feature type="domain" description="Malate synthase C-terminal" evidence="8">
    <location>
        <begin position="413"/>
        <end position="521"/>
    </location>
</feature>
<keyword evidence="4" id="KW-0808">Transferase</keyword>
<dbReference type="InterPro" id="IPR011076">
    <property type="entry name" value="Malate_synth_sf"/>
</dbReference>
<dbReference type="Gene3D" id="1.20.1220.12">
    <property type="entry name" value="Malate synthase, domain III"/>
    <property type="match status" value="1"/>
</dbReference>
<dbReference type="InterPro" id="IPR006252">
    <property type="entry name" value="Malate_synthA"/>
</dbReference>
<evidence type="ECO:0000256" key="2">
    <source>
        <dbReference type="ARBA" id="ARBA00022435"/>
    </source>
</evidence>
<dbReference type="SUPFAM" id="SSF51645">
    <property type="entry name" value="Malate synthase G"/>
    <property type="match status" value="1"/>
</dbReference>
<dbReference type="Pfam" id="PF20659">
    <property type="entry name" value="MS_C"/>
    <property type="match status" value="1"/>
</dbReference>
<feature type="active site" description="Proton acceptor" evidence="6">
    <location>
        <position position="172"/>
    </location>
</feature>
<reference evidence="9" key="1">
    <citation type="journal article" date="2016" name="Sci. Rep.">
        <title>Molecular characterization of firefly nuptial gifts: a multi-omics approach sheds light on postcopulatory sexual selection.</title>
        <authorList>
            <person name="Al-Wathiqui N."/>
            <person name="Fallon T.R."/>
            <person name="South A."/>
            <person name="Weng J.K."/>
            <person name="Lewis S.M."/>
        </authorList>
    </citation>
    <scope>NUCLEOTIDE SEQUENCE</scope>
</reference>
<evidence type="ECO:0000256" key="3">
    <source>
        <dbReference type="ARBA" id="ARBA00022532"/>
    </source>
</evidence>
<name>A0A1Y1KJA7_PHOPY</name>
<sequence length="535" mass="60937">MVSIQLQNTMKYKKPGYRSTQVSITNSPIHLQEVFAQVFTKSALDFVAELVIRFEDGIEQLHWNRLKTTSELHLGATSLNFNNTCREDWKIGELPSRLHNRRVDLGDVSPANTSHFIKALNAPVQGVQVDFDDGHCPTWHNQIVGLHNVYQAVHGGLYNVPKIENLPILMLRPRAWNMIEHNIMINGKKAPGPLVDFGLLMYHNAQILYEHNCGPYFYLSKVESAKEAKLWNDIFLWTQRRLNLPHGTIKACVLIENILSAFAMDEILYQLKDHSLGLNCGIWDYAASIICKLGHNRKFLLPDRNKYVNVDKHFLKQYVLLVIKTCHARGAPATCGMSALLNQSPDIVEQVKVAKKKEILMGADGFLVYDETLVPSLSELWNECSQKPNQIDKQIDVNITASDLLEVPVGDVTLTGLKHNVEIAILFIYNWLIGNGHFVYKGCVEDSATAEISRWQVWQWITHQINIGETLQTVDKELIEQLATDFVHNKNSVMEQAAEIFVEIVTMRYAPEYITTYLNDHIIFKQRQAALNAKL</sequence>
<dbReference type="InterPro" id="IPR048355">
    <property type="entry name" value="MS_C"/>
</dbReference>
<dbReference type="PANTHER" id="PTHR42902:SF2">
    <property type="entry name" value="MALATE SYNTHASE"/>
    <property type="match status" value="1"/>
</dbReference>
<dbReference type="GO" id="GO:0005737">
    <property type="term" value="C:cytoplasm"/>
    <property type="evidence" value="ECO:0007669"/>
    <property type="project" value="TreeGrafter"/>
</dbReference>
<dbReference type="PIRSF" id="PIRSF001363">
    <property type="entry name" value="Malate_synth"/>
    <property type="match status" value="1"/>
</dbReference>
<evidence type="ECO:0000256" key="4">
    <source>
        <dbReference type="ARBA" id="ARBA00022679"/>
    </source>
</evidence>
<feature type="active site" description="Proton donor" evidence="6">
    <location>
        <position position="446"/>
    </location>
</feature>
<comment type="catalytic activity">
    <reaction evidence="5">
        <text>glyoxylate + acetyl-CoA + H2O = (S)-malate + CoA + H(+)</text>
        <dbReference type="Rhea" id="RHEA:18181"/>
        <dbReference type="ChEBI" id="CHEBI:15377"/>
        <dbReference type="ChEBI" id="CHEBI:15378"/>
        <dbReference type="ChEBI" id="CHEBI:15589"/>
        <dbReference type="ChEBI" id="CHEBI:36655"/>
        <dbReference type="ChEBI" id="CHEBI:57287"/>
        <dbReference type="ChEBI" id="CHEBI:57288"/>
        <dbReference type="EC" id="2.3.3.9"/>
    </reaction>
</comment>
<dbReference type="InterPro" id="IPR044856">
    <property type="entry name" value="Malate_synth_C_sf"/>
</dbReference>
<dbReference type="InterPro" id="IPR046363">
    <property type="entry name" value="MS_N_TIM-barrel_dom"/>
</dbReference>
<dbReference type="GO" id="GO:0006099">
    <property type="term" value="P:tricarboxylic acid cycle"/>
    <property type="evidence" value="ECO:0007669"/>
    <property type="project" value="UniProtKB-KW"/>
</dbReference>
<dbReference type="EC" id="2.3.3.9" evidence="1"/>
<evidence type="ECO:0000313" key="9">
    <source>
        <dbReference type="EMBL" id="JAV60330.1"/>
    </source>
</evidence>
<dbReference type="FunFam" id="1.20.1220.12:FF:000001">
    <property type="entry name" value="Malate synthase"/>
    <property type="match status" value="1"/>
</dbReference>
<feature type="domain" description="Malate synthase TIM barrel" evidence="7">
    <location>
        <begin position="169"/>
        <end position="406"/>
    </location>
</feature>
<dbReference type="GO" id="GO:0004474">
    <property type="term" value="F:malate synthase activity"/>
    <property type="evidence" value="ECO:0007669"/>
    <property type="project" value="UniProtKB-EC"/>
</dbReference>
<evidence type="ECO:0000256" key="1">
    <source>
        <dbReference type="ARBA" id="ARBA00012636"/>
    </source>
</evidence>
<dbReference type="AlphaFoldDB" id="A0A1Y1KJA7"/>